<reference evidence="1" key="2">
    <citation type="submission" date="2020-11" db="EMBL/GenBank/DDBJ databases">
        <authorList>
            <person name="McCartney M.A."/>
            <person name="Auch B."/>
            <person name="Kono T."/>
            <person name="Mallez S."/>
            <person name="Becker A."/>
            <person name="Gohl D.M."/>
            <person name="Silverstein K.A.T."/>
            <person name="Koren S."/>
            <person name="Bechman K.B."/>
            <person name="Herman A."/>
            <person name="Abrahante J.E."/>
            <person name="Garbe J."/>
        </authorList>
    </citation>
    <scope>NUCLEOTIDE SEQUENCE</scope>
    <source>
        <strain evidence="1">Duluth1</strain>
        <tissue evidence="1">Whole animal</tissue>
    </source>
</reference>
<protein>
    <submittedName>
        <fullName evidence="1">Uncharacterized protein</fullName>
    </submittedName>
</protein>
<proteinExistence type="predicted"/>
<keyword evidence="2" id="KW-1185">Reference proteome</keyword>
<evidence type="ECO:0000313" key="1">
    <source>
        <dbReference type="EMBL" id="KAH3790689.1"/>
    </source>
</evidence>
<gene>
    <name evidence="1" type="ORF">DPMN_168896</name>
</gene>
<dbReference type="EMBL" id="JAIWYP010000008">
    <property type="protein sequence ID" value="KAH3790689.1"/>
    <property type="molecule type" value="Genomic_DNA"/>
</dbReference>
<organism evidence="1 2">
    <name type="scientific">Dreissena polymorpha</name>
    <name type="common">Zebra mussel</name>
    <name type="synonym">Mytilus polymorpha</name>
    <dbReference type="NCBI Taxonomy" id="45954"/>
    <lineage>
        <taxon>Eukaryota</taxon>
        <taxon>Metazoa</taxon>
        <taxon>Spiralia</taxon>
        <taxon>Lophotrochozoa</taxon>
        <taxon>Mollusca</taxon>
        <taxon>Bivalvia</taxon>
        <taxon>Autobranchia</taxon>
        <taxon>Heteroconchia</taxon>
        <taxon>Euheterodonta</taxon>
        <taxon>Imparidentia</taxon>
        <taxon>Neoheterodontei</taxon>
        <taxon>Myida</taxon>
        <taxon>Dreissenoidea</taxon>
        <taxon>Dreissenidae</taxon>
        <taxon>Dreissena</taxon>
    </lineage>
</organism>
<reference evidence="1" key="1">
    <citation type="journal article" date="2019" name="bioRxiv">
        <title>The Genome of the Zebra Mussel, Dreissena polymorpha: A Resource for Invasive Species Research.</title>
        <authorList>
            <person name="McCartney M.A."/>
            <person name="Auch B."/>
            <person name="Kono T."/>
            <person name="Mallez S."/>
            <person name="Zhang Y."/>
            <person name="Obille A."/>
            <person name="Becker A."/>
            <person name="Abrahante J.E."/>
            <person name="Garbe J."/>
            <person name="Badalamenti J.P."/>
            <person name="Herman A."/>
            <person name="Mangelson H."/>
            <person name="Liachko I."/>
            <person name="Sullivan S."/>
            <person name="Sone E.D."/>
            <person name="Koren S."/>
            <person name="Silverstein K.A.T."/>
            <person name="Beckman K.B."/>
            <person name="Gohl D.M."/>
        </authorList>
    </citation>
    <scope>NUCLEOTIDE SEQUENCE</scope>
    <source>
        <strain evidence="1">Duluth1</strain>
        <tissue evidence="1">Whole animal</tissue>
    </source>
</reference>
<dbReference type="AlphaFoldDB" id="A0A9D4F1I6"/>
<evidence type="ECO:0000313" key="2">
    <source>
        <dbReference type="Proteomes" id="UP000828390"/>
    </source>
</evidence>
<dbReference type="Proteomes" id="UP000828390">
    <property type="component" value="Unassembled WGS sequence"/>
</dbReference>
<accession>A0A9D4F1I6</accession>
<sequence>MDRRELLLLPMKNSINKENTLEAKVKIAITLTSRSAVISTHHRNLRLKEKKEKRRP</sequence>
<comment type="caution">
    <text evidence="1">The sequence shown here is derived from an EMBL/GenBank/DDBJ whole genome shotgun (WGS) entry which is preliminary data.</text>
</comment>
<name>A0A9D4F1I6_DREPO</name>